<gene>
    <name evidence="1" type="ordered locus">TKWG_02420</name>
</gene>
<evidence type="ECO:0000313" key="2">
    <source>
        <dbReference type="Proteomes" id="UP000005267"/>
    </source>
</evidence>
<evidence type="ECO:0000313" key="1">
    <source>
        <dbReference type="EMBL" id="AFK61118.1"/>
    </source>
</evidence>
<name>I3U7Y0_ADVKW</name>
<proteinExistence type="predicted"/>
<reference evidence="2" key="2">
    <citation type="journal article" date="2013" name="PLoS ONE">
        <title>Genome implosion elicits host-confinement in Alcaligenaceae: evidence from the comparative genomics of Tetrathiobacter kashmirensis, a pathogen in the making.</title>
        <authorList>
            <person name="Ghosh W."/>
            <person name="Alam M."/>
            <person name="Roy C."/>
            <person name="Pyne P."/>
            <person name="George A."/>
            <person name="Chakraborty R."/>
            <person name="Majumder S."/>
            <person name="Agarwal A."/>
            <person name="Chakraborty S."/>
            <person name="Majumdar S."/>
            <person name="Gupta S.K."/>
        </authorList>
    </citation>
    <scope>NUCLEOTIDE SEQUENCE [LARGE SCALE GENOMIC DNA]</scope>
    <source>
        <strain evidence="2">WT001</strain>
    </source>
</reference>
<dbReference type="Proteomes" id="UP000005267">
    <property type="component" value="Chromosome"/>
</dbReference>
<organism evidence="1 2">
    <name type="scientific">Advenella kashmirensis (strain DSM 17095 / LMG 22695 / WT001)</name>
    <name type="common">Tetrathiobacter kashmirensis</name>
    <dbReference type="NCBI Taxonomy" id="1036672"/>
    <lineage>
        <taxon>Bacteria</taxon>
        <taxon>Pseudomonadati</taxon>
        <taxon>Pseudomonadota</taxon>
        <taxon>Betaproteobacteria</taxon>
        <taxon>Burkholderiales</taxon>
        <taxon>Alcaligenaceae</taxon>
    </lineage>
</organism>
<keyword evidence="2" id="KW-1185">Reference proteome</keyword>
<protein>
    <submittedName>
        <fullName evidence="1">Uncharacterized protein</fullName>
    </submittedName>
</protein>
<dbReference type="STRING" id="1036672.TKWG_02420"/>
<dbReference type="HOGENOM" id="CLU_2520193_0_0_4"/>
<dbReference type="AlphaFoldDB" id="I3U7Y0"/>
<accession>I3U7Y0</accession>
<sequence>MRQRARQRNKDVGRQNGCFPAKGIALRCQQAQHGQQGGKEKQYPEAMTDARQGPLECAVLRQQRDKRLWRQRSFGAAGDLAAEP</sequence>
<dbReference type="KEGG" id="aka:TKWG_02420"/>
<dbReference type="EMBL" id="CP003555">
    <property type="protein sequence ID" value="AFK61118.1"/>
    <property type="molecule type" value="Genomic_DNA"/>
</dbReference>
<reference evidence="1 2" key="1">
    <citation type="journal article" date="2011" name="J. Bacteriol.">
        <title>Whole-genome shotgun sequencing of the sulfur-oxidizing chemoautotroph Tetrathiobacter kashmirensis.</title>
        <authorList>
            <person name="Ghosh W."/>
            <person name="George A."/>
            <person name="Agarwal A."/>
            <person name="Raj P."/>
            <person name="Alam M."/>
            <person name="Pyne P."/>
            <person name="Das Gupta S.K."/>
        </authorList>
    </citation>
    <scope>NUCLEOTIDE SEQUENCE [LARGE SCALE GENOMIC DNA]</scope>
    <source>
        <strain evidence="1 2">WT001</strain>
    </source>
</reference>